<name>A0A109JM84_9BRAD</name>
<keyword evidence="2" id="KW-1185">Reference proteome</keyword>
<protein>
    <submittedName>
        <fullName evidence="1">Uncharacterized protein</fullName>
    </submittedName>
</protein>
<accession>A0A109JM84</accession>
<organism evidence="1 2">
    <name type="scientific">Bradyrhizobium macuxiense</name>
    <dbReference type="NCBI Taxonomy" id="1755647"/>
    <lineage>
        <taxon>Bacteria</taxon>
        <taxon>Pseudomonadati</taxon>
        <taxon>Pseudomonadota</taxon>
        <taxon>Alphaproteobacteria</taxon>
        <taxon>Hyphomicrobiales</taxon>
        <taxon>Nitrobacteraceae</taxon>
        <taxon>Bradyrhizobium</taxon>
    </lineage>
</organism>
<sequence>MFIKHGIAHGFTNRSNGPATCLCVLSPGAQEMAALMAGGAPDPARMKETMLRYGLVPVAP</sequence>
<dbReference type="Proteomes" id="UP000057737">
    <property type="component" value="Unassembled WGS sequence"/>
</dbReference>
<reference evidence="1 2" key="1">
    <citation type="submission" date="2015-11" db="EMBL/GenBank/DDBJ databases">
        <title>Draft Genome Sequence of the Strain BR 10303 (Bradyrhizobium sp.) isolated from nodules of Centrolobium paraense.</title>
        <authorList>
            <person name="Zelli J.E."/>
            <person name="Simoes-Araujo J.L."/>
            <person name="Barauna A.C."/>
            <person name="Silva K."/>
        </authorList>
    </citation>
    <scope>NUCLEOTIDE SEQUENCE [LARGE SCALE GENOMIC DNA]</scope>
    <source>
        <strain evidence="1 2">BR 10303</strain>
    </source>
</reference>
<dbReference type="InterPro" id="IPR014710">
    <property type="entry name" value="RmlC-like_jellyroll"/>
</dbReference>
<evidence type="ECO:0000313" key="2">
    <source>
        <dbReference type="Proteomes" id="UP000057737"/>
    </source>
</evidence>
<dbReference type="InterPro" id="IPR011051">
    <property type="entry name" value="RmlC_Cupin_sf"/>
</dbReference>
<dbReference type="SUPFAM" id="SSF51182">
    <property type="entry name" value="RmlC-like cupins"/>
    <property type="match status" value="1"/>
</dbReference>
<comment type="caution">
    <text evidence="1">The sequence shown here is derived from an EMBL/GenBank/DDBJ whole genome shotgun (WGS) entry which is preliminary data.</text>
</comment>
<dbReference type="EMBL" id="LNCU01000089">
    <property type="protein sequence ID" value="KWV51450.1"/>
    <property type="molecule type" value="Genomic_DNA"/>
</dbReference>
<gene>
    <name evidence="1" type="ORF">AS156_12800</name>
</gene>
<evidence type="ECO:0000313" key="1">
    <source>
        <dbReference type="EMBL" id="KWV51450.1"/>
    </source>
</evidence>
<dbReference type="AlphaFoldDB" id="A0A109JM84"/>
<proteinExistence type="predicted"/>
<dbReference type="Gene3D" id="2.60.120.10">
    <property type="entry name" value="Jelly Rolls"/>
    <property type="match status" value="1"/>
</dbReference>